<sequence>MSINTFNAYLLNSTDYIKYVNKNWTGVIYKITRDFLNSKQVKNDQELKSAGIYFLVKNNPNNKTIYIGQADVRSNNTGILTRVLVHLKETKTKDFDYVYILTSTNNLLGATELKYLEHCFINKVDTNTINLINENLASKGNISSYDEKHWEDFLNNAITIFKSIGFNIFTTNKINSTYQVSKQSDNNTSASKYFKMIKKDKYTKKL</sequence>
<gene>
    <name evidence="1" type="ORF">MF5582_00840</name>
    <name evidence="2" type="ORF">MFERI14822_00784</name>
    <name evidence="3" type="ORF">MFERI15407_00758</name>
</gene>
<accession>A0A654IPW6</accession>
<protein>
    <recommendedName>
        <fullName evidence="4">GIY-YIG domain-containing protein</fullName>
    </recommendedName>
</protein>
<dbReference type="Proteomes" id="UP001178743">
    <property type="component" value="Chromosome"/>
</dbReference>
<evidence type="ECO:0000313" key="3">
    <source>
        <dbReference type="EMBL" id="WFQ95497.1"/>
    </source>
</evidence>
<reference evidence="2" key="2">
    <citation type="submission" date="2022-06" db="EMBL/GenBank/DDBJ databases">
        <title>Comparative genomic analysis of Mycoplasma feriruminatoris and the Mycoplasma mycoides cluster.</title>
        <authorList>
            <person name="Baby V."/>
            <person name="Ambroset C."/>
            <person name="Gaurivaud P."/>
            <person name="Boury C."/>
            <person name="Guichoux E."/>
            <person name="Lartigue C."/>
            <person name="Tardy F."/>
            <person name="Sirand-Pugnet P."/>
        </authorList>
    </citation>
    <scope>NUCLEOTIDE SEQUENCE</scope>
    <source>
        <strain evidence="2">L14822</strain>
        <strain evidence="3">L15407</strain>
    </source>
</reference>
<dbReference type="EMBL" id="LR739237">
    <property type="protein sequence ID" value="VZS00919.1"/>
    <property type="molecule type" value="Genomic_DNA"/>
</dbReference>
<reference evidence="1" key="1">
    <citation type="submission" date="2019-11" db="EMBL/GenBank/DDBJ databases">
        <authorList>
            <person name="Falquet L."/>
            <person name="Falquet L."/>
        </authorList>
    </citation>
    <scope>NUCLEOTIDE SEQUENCE</scope>
    <source>
        <strain evidence="1">14/OD_0492</strain>
    </source>
</reference>
<dbReference type="Proteomes" id="UP001178740">
    <property type="component" value="Chromosome"/>
</dbReference>
<dbReference type="AlphaFoldDB" id="A0A654IPW6"/>
<dbReference type="EMBL" id="CP104008">
    <property type="protein sequence ID" value="WFQ92991.1"/>
    <property type="molecule type" value="Genomic_DNA"/>
</dbReference>
<evidence type="ECO:0000313" key="1">
    <source>
        <dbReference type="EMBL" id="VZS00919.1"/>
    </source>
</evidence>
<evidence type="ECO:0008006" key="4">
    <source>
        <dbReference type="Google" id="ProtNLM"/>
    </source>
</evidence>
<proteinExistence type="predicted"/>
<dbReference type="EMBL" id="CP113499">
    <property type="protein sequence ID" value="WFQ95497.1"/>
    <property type="molecule type" value="Genomic_DNA"/>
</dbReference>
<organism evidence="1">
    <name type="scientific">Mycoplasma feriruminatoris</name>
    <dbReference type="NCBI Taxonomy" id="1179777"/>
    <lineage>
        <taxon>Bacteria</taxon>
        <taxon>Bacillati</taxon>
        <taxon>Mycoplasmatota</taxon>
        <taxon>Mollicutes</taxon>
        <taxon>Mycoplasmataceae</taxon>
        <taxon>Mycoplasma</taxon>
    </lineage>
</organism>
<evidence type="ECO:0000313" key="2">
    <source>
        <dbReference type="EMBL" id="WFQ92991.1"/>
    </source>
</evidence>
<name>A0A654IPW6_9MOLU</name>
<dbReference type="RefSeq" id="WP_278288349.1">
    <property type="nucleotide sequence ID" value="NZ_CP104008.1"/>
</dbReference>